<accession>A0A3B1DTN4</accession>
<dbReference type="EMBL" id="UOGJ01000037">
    <property type="protein sequence ID" value="VAX35205.1"/>
    <property type="molecule type" value="Genomic_DNA"/>
</dbReference>
<evidence type="ECO:0000313" key="1">
    <source>
        <dbReference type="EMBL" id="VAX35205.1"/>
    </source>
</evidence>
<dbReference type="InterPro" id="IPR019239">
    <property type="entry name" value="VapB_antitoxin"/>
</dbReference>
<dbReference type="Pfam" id="PF09957">
    <property type="entry name" value="VapB_antitoxin"/>
    <property type="match status" value="1"/>
</dbReference>
<organism evidence="1">
    <name type="scientific">hydrothermal vent metagenome</name>
    <dbReference type="NCBI Taxonomy" id="652676"/>
    <lineage>
        <taxon>unclassified sequences</taxon>
        <taxon>metagenomes</taxon>
        <taxon>ecological metagenomes</taxon>
    </lineage>
</organism>
<sequence length="66" mass="7658">MRTTIDINNDLLNEVMALSHVQTKKEAVEISFQSFIKQKRIERLIKRMGSGILSLTQKNLKEARSR</sequence>
<protein>
    <submittedName>
        <fullName evidence="1">Uncharacterized protein</fullName>
    </submittedName>
</protein>
<name>A0A3B1DTN4_9ZZZZ</name>
<dbReference type="AlphaFoldDB" id="A0A3B1DTN4"/>
<proteinExistence type="predicted"/>
<reference evidence="1" key="1">
    <citation type="submission" date="2018-06" db="EMBL/GenBank/DDBJ databases">
        <authorList>
            <person name="Zhirakovskaya E."/>
        </authorList>
    </citation>
    <scope>NUCLEOTIDE SEQUENCE</scope>
</reference>
<gene>
    <name evidence="1" type="ORF">MNBD_UNCLBAC01-227</name>
</gene>